<evidence type="ECO:0000256" key="1">
    <source>
        <dbReference type="SAM" id="MobiDB-lite"/>
    </source>
</evidence>
<feature type="compositionally biased region" description="Acidic residues" evidence="1">
    <location>
        <begin position="223"/>
        <end position="232"/>
    </location>
</feature>
<organism evidence="2 3">
    <name type="scientific">Filobasidium floriforme</name>
    <dbReference type="NCBI Taxonomy" id="5210"/>
    <lineage>
        <taxon>Eukaryota</taxon>
        <taxon>Fungi</taxon>
        <taxon>Dikarya</taxon>
        <taxon>Basidiomycota</taxon>
        <taxon>Agaricomycotina</taxon>
        <taxon>Tremellomycetes</taxon>
        <taxon>Filobasidiales</taxon>
        <taxon>Filobasidiaceae</taxon>
        <taxon>Filobasidium</taxon>
    </lineage>
</organism>
<feature type="region of interest" description="Disordered" evidence="1">
    <location>
        <begin position="108"/>
        <end position="160"/>
    </location>
</feature>
<reference evidence="2" key="1">
    <citation type="submission" date="2020-04" db="EMBL/GenBank/DDBJ databases">
        <title>Analysis of mating type loci in Filobasidium floriforme.</title>
        <authorList>
            <person name="Nowrousian M."/>
        </authorList>
    </citation>
    <scope>NUCLEOTIDE SEQUENCE</scope>
    <source>
        <strain evidence="2">CBS 6242</strain>
    </source>
</reference>
<evidence type="ECO:0000313" key="3">
    <source>
        <dbReference type="Proteomes" id="UP000812966"/>
    </source>
</evidence>
<name>A0A8K0JLD2_9TREE</name>
<keyword evidence="3" id="KW-1185">Reference proteome</keyword>
<feature type="compositionally biased region" description="Polar residues" evidence="1">
    <location>
        <begin position="132"/>
        <end position="141"/>
    </location>
</feature>
<feature type="region of interest" description="Disordered" evidence="1">
    <location>
        <begin position="278"/>
        <end position="298"/>
    </location>
</feature>
<feature type="compositionally biased region" description="Low complexity" evidence="1">
    <location>
        <begin position="110"/>
        <end position="131"/>
    </location>
</feature>
<dbReference type="AlphaFoldDB" id="A0A8K0JLD2"/>
<feature type="compositionally biased region" description="Low complexity" evidence="1">
    <location>
        <begin position="32"/>
        <end position="41"/>
    </location>
</feature>
<proteinExistence type="predicted"/>
<gene>
    <name evidence="2" type="ORF">FFLO_03924</name>
</gene>
<feature type="region of interest" description="Disordered" evidence="1">
    <location>
        <begin position="198"/>
        <end position="234"/>
    </location>
</feature>
<protein>
    <submittedName>
        <fullName evidence="2">Uncharacterized protein</fullName>
    </submittedName>
</protein>
<feature type="region of interest" description="Disordered" evidence="1">
    <location>
        <begin position="253"/>
        <end position="272"/>
    </location>
</feature>
<dbReference type="EMBL" id="JABELV010000076">
    <property type="protein sequence ID" value="KAG7532049.1"/>
    <property type="molecule type" value="Genomic_DNA"/>
</dbReference>
<dbReference type="Proteomes" id="UP000812966">
    <property type="component" value="Unassembled WGS sequence"/>
</dbReference>
<evidence type="ECO:0000313" key="2">
    <source>
        <dbReference type="EMBL" id="KAG7532049.1"/>
    </source>
</evidence>
<feature type="compositionally biased region" description="Basic and acidic residues" evidence="1">
    <location>
        <begin position="278"/>
        <end position="295"/>
    </location>
</feature>
<feature type="compositionally biased region" description="Low complexity" evidence="1">
    <location>
        <begin position="147"/>
        <end position="160"/>
    </location>
</feature>
<feature type="region of interest" description="Disordered" evidence="1">
    <location>
        <begin position="32"/>
        <end position="63"/>
    </location>
</feature>
<accession>A0A8K0JLD2</accession>
<comment type="caution">
    <text evidence="2">The sequence shown here is derived from an EMBL/GenBank/DDBJ whole genome shotgun (WGS) entry which is preliminary data.</text>
</comment>
<sequence>MQSPPLAPLPDTSSSTSALYLRLGLLEDLLSSQTPTSTSTSNEAAFDSKEGAGAVNAEPRPGQDLTSRLEALERGLQDLIRSSGHESLRRFFDRFDSIQVLLRHVPDPRTTTSTSTLTSTQSTTAINTTDSAGTQPGNSVDPNLDRSSSTTTTSPTLSTGTKLSLVLPSTQTLLSIPAQYTALRALLDRGVDGAGELDRYFSGPPGGRSSRKVGGAAGKVSEDNNENEENEETGVKVDVGQRIRAIRRTLDTRNFGTMPSVPPKETQSVGPKVGNTMRREEVGDGDEAGHGEGKGARAQNLRRVGEVLGRWDAFVSHSFRSALCSSFFVCSSWGFGFSFAFRFRSPSSSTA</sequence>